<dbReference type="EMBL" id="WHUW01000011">
    <property type="protein sequence ID" value="KAF8440929.1"/>
    <property type="molecule type" value="Genomic_DNA"/>
</dbReference>
<sequence>MSSPPPLLGPSVLRHLRMSLLVSDKRRSPYLSSPSGLHSTILGVGLLPLDFVPSTSIPLDLRRSSTRRNLDSDTRKQWEHRKRQVRCLAHIVNLAMQALLSAHNKSKAYNPQEPNADLVAHRNTEHDEIGVVHLLQDKPNHSSHKQPLQLLLDMPIRWSSMYVMLERSDTLKEDVDTFICEMAIAEKDRKRQNGFLISSSLMLNGSEKAQQSFSSDSGPVVQLALPALEALHAAWDSCLTKAEYSNFWPALTAGVNRIAMYYNRTSVNELYTIAMLLDPVRKGNHIWKYWGKELYEKALKQAEVVYRERHSQLNSSGTGLPKALRSMPLASAYGKIGQLL</sequence>
<comment type="caution">
    <text evidence="1">The sequence shown here is derived from an EMBL/GenBank/DDBJ whole genome shotgun (WGS) entry which is preliminary data.</text>
</comment>
<organism evidence="1 2">
    <name type="scientific">Boletus edulis BED1</name>
    <dbReference type="NCBI Taxonomy" id="1328754"/>
    <lineage>
        <taxon>Eukaryota</taxon>
        <taxon>Fungi</taxon>
        <taxon>Dikarya</taxon>
        <taxon>Basidiomycota</taxon>
        <taxon>Agaricomycotina</taxon>
        <taxon>Agaricomycetes</taxon>
        <taxon>Agaricomycetidae</taxon>
        <taxon>Boletales</taxon>
        <taxon>Boletineae</taxon>
        <taxon>Boletaceae</taxon>
        <taxon>Boletoideae</taxon>
        <taxon>Boletus</taxon>
    </lineage>
</organism>
<evidence type="ECO:0000313" key="2">
    <source>
        <dbReference type="Proteomes" id="UP001194468"/>
    </source>
</evidence>
<dbReference type="SUPFAM" id="SSF53098">
    <property type="entry name" value="Ribonuclease H-like"/>
    <property type="match status" value="1"/>
</dbReference>
<name>A0AAD4BVB1_BOLED</name>
<reference evidence="1" key="2">
    <citation type="journal article" date="2020" name="Nat. Commun.">
        <title>Large-scale genome sequencing of mycorrhizal fungi provides insights into the early evolution of symbiotic traits.</title>
        <authorList>
            <person name="Miyauchi S."/>
            <person name="Kiss E."/>
            <person name="Kuo A."/>
            <person name="Drula E."/>
            <person name="Kohler A."/>
            <person name="Sanchez-Garcia M."/>
            <person name="Morin E."/>
            <person name="Andreopoulos B."/>
            <person name="Barry K.W."/>
            <person name="Bonito G."/>
            <person name="Buee M."/>
            <person name="Carver A."/>
            <person name="Chen C."/>
            <person name="Cichocki N."/>
            <person name="Clum A."/>
            <person name="Culley D."/>
            <person name="Crous P.W."/>
            <person name="Fauchery L."/>
            <person name="Girlanda M."/>
            <person name="Hayes R.D."/>
            <person name="Keri Z."/>
            <person name="LaButti K."/>
            <person name="Lipzen A."/>
            <person name="Lombard V."/>
            <person name="Magnuson J."/>
            <person name="Maillard F."/>
            <person name="Murat C."/>
            <person name="Nolan M."/>
            <person name="Ohm R.A."/>
            <person name="Pangilinan J."/>
            <person name="Pereira M.F."/>
            <person name="Perotto S."/>
            <person name="Peter M."/>
            <person name="Pfister S."/>
            <person name="Riley R."/>
            <person name="Sitrit Y."/>
            <person name="Stielow J.B."/>
            <person name="Szollosi G."/>
            <person name="Zifcakova L."/>
            <person name="Stursova M."/>
            <person name="Spatafora J.W."/>
            <person name="Tedersoo L."/>
            <person name="Vaario L.M."/>
            <person name="Yamada A."/>
            <person name="Yan M."/>
            <person name="Wang P."/>
            <person name="Xu J."/>
            <person name="Bruns T."/>
            <person name="Baldrian P."/>
            <person name="Vilgalys R."/>
            <person name="Dunand C."/>
            <person name="Henrissat B."/>
            <person name="Grigoriev I.V."/>
            <person name="Hibbett D."/>
            <person name="Nagy L.G."/>
            <person name="Martin F.M."/>
        </authorList>
    </citation>
    <scope>NUCLEOTIDE SEQUENCE</scope>
    <source>
        <strain evidence="1">BED1</strain>
    </source>
</reference>
<dbReference type="Proteomes" id="UP001194468">
    <property type="component" value="Unassembled WGS sequence"/>
</dbReference>
<dbReference type="AlphaFoldDB" id="A0AAD4BVB1"/>
<gene>
    <name evidence="1" type="ORF">L210DRAFT_3645171</name>
</gene>
<dbReference type="InterPro" id="IPR012337">
    <property type="entry name" value="RNaseH-like_sf"/>
</dbReference>
<evidence type="ECO:0000313" key="1">
    <source>
        <dbReference type="EMBL" id="KAF8440929.1"/>
    </source>
</evidence>
<reference evidence="1" key="1">
    <citation type="submission" date="2019-10" db="EMBL/GenBank/DDBJ databases">
        <authorList>
            <consortium name="DOE Joint Genome Institute"/>
            <person name="Kuo A."/>
            <person name="Miyauchi S."/>
            <person name="Kiss E."/>
            <person name="Drula E."/>
            <person name="Kohler A."/>
            <person name="Sanchez-Garcia M."/>
            <person name="Andreopoulos B."/>
            <person name="Barry K.W."/>
            <person name="Bonito G."/>
            <person name="Buee M."/>
            <person name="Carver A."/>
            <person name="Chen C."/>
            <person name="Cichocki N."/>
            <person name="Clum A."/>
            <person name="Culley D."/>
            <person name="Crous P.W."/>
            <person name="Fauchery L."/>
            <person name="Girlanda M."/>
            <person name="Hayes R."/>
            <person name="Keri Z."/>
            <person name="LaButti K."/>
            <person name="Lipzen A."/>
            <person name="Lombard V."/>
            <person name="Magnuson J."/>
            <person name="Maillard F."/>
            <person name="Morin E."/>
            <person name="Murat C."/>
            <person name="Nolan M."/>
            <person name="Ohm R."/>
            <person name="Pangilinan J."/>
            <person name="Pereira M."/>
            <person name="Perotto S."/>
            <person name="Peter M."/>
            <person name="Riley R."/>
            <person name="Sitrit Y."/>
            <person name="Stielow B."/>
            <person name="Szollosi G."/>
            <person name="Zifcakova L."/>
            <person name="Stursova M."/>
            <person name="Spatafora J.W."/>
            <person name="Tedersoo L."/>
            <person name="Vaario L.-M."/>
            <person name="Yamada A."/>
            <person name="Yan M."/>
            <person name="Wang P."/>
            <person name="Xu J."/>
            <person name="Bruns T."/>
            <person name="Baldrian P."/>
            <person name="Vilgalys R."/>
            <person name="Henrissat B."/>
            <person name="Grigoriev I.V."/>
            <person name="Hibbett D."/>
            <person name="Nagy L.G."/>
            <person name="Martin F.M."/>
        </authorList>
    </citation>
    <scope>NUCLEOTIDE SEQUENCE</scope>
    <source>
        <strain evidence="1">BED1</strain>
    </source>
</reference>
<keyword evidence="2" id="KW-1185">Reference proteome</keyword>
<accession>A0AAD4BVB1</accession>
<proteinExistence type="predicted"/>
<protein>
    <submittedName>
        <fullName evidence="1">Uncharacterized protein</fullName>
    </submittedName>
</protein>